<dbReference type="Pfam" id="PF15929">
    <property type="entry name" value="Myofilin"/>
    <property type="match status" value="1"/>
</dbReference>
<dbReference type="InterPro" id="IPR031828">
    <property type="entry name" value="Myofilin"/>
</dbReference>
<gene>
    <name evidence="1" type="ORF">TGEB3V08_LOCUS3533</name>
</gene>
<accession>A0A7R9JUG2</accession>
<protein>
    <recommendedName>
        <fullName evidence="2">Myofilin</fullName>
    </recommendedName>
</protein>
<reference evidence="1" key="1">
    <citation type="submission" date="2020-11" db="EMBL/GenBank/DDBJ databases">
        <authorList>
            <person name="Tran Van P."/>
        </authorList>
    </citation>
    <scope>NUCLEOTIDE SEQUENCE</scope>
</reference>
<dbReference type="AlphaFoldDB" id="A0A7R9JUG2"/>
<evidence type="ECO:0000313" key="1">
    <source>
        <dbReference type="EMBL" id="CAD7589604.1"/>
    </source>
</evidence>
<sequence>MLRNHLDMIGRNEPIQKKAKFWQSYVRALKGTDDMRAPERISSRPRSLFHPLSSDFPELGSWPYSKSIYDDPSTANERITVPGYRYQPVSRETYGYSPRNLYPRSAYYPSYDSNKPWADHLKRLADIDRFYPSKYPLSYRYGVAAPVTKESGQRCTFRESCGLQLRRPAHIHARWDNQTTPYGAAGATSLNATVQNHKRPLVVGVSRAETLQFSLHLAIHSFLPERQLSVTRQEDLLVGQAPHQTF</sequence>
<name>A0A7R9JUG2_TIMGE</name>
<evidence type="ECO:0008006" key="2">
    <source>
        <dbReference type="Google" id="ProtNLM"/>
    </source>
</evidence>
<proteinExistence type="predicted"/>
<organism evidence="1">
    <name type="scientific">Timema genevievae</name>
    <name type="common">Walking stick</name>
    <dbReference type="NCBI Taxonomy" id="629358"/>
    <lineage>
        <taxon>Eukaryota</taxon>
        <taxon>Metazoa</taxon>
        <taxon>Ecdysozoa</taxon>
        <taxon>Arthropoda</taxon>
        <taxon>Hexapoda</taxon>
        <taxon>Insecta</taxon>
        <taxon>Pterygota</taxon>
        <taxon>Neoptera</taxon>
        <taxon>Polyneoptera</taxon>
        <taxon>Phasmatodea</taxon>
        <taxon>Timematodea</taxon>
        <taxon>Timematoidea</taxon>
        <taxon>Timematidae</taxon>
        <taxon>Timema</taxon>
    </lineage>
</organism>
<dbReference type="EMBL" id="OE840131">
    <property type="protein sequence ID" value="CAD7589604.1"/>
    <property type="molecule type" value="Genomic_DNA"/>
</dbReference>